<gene>
    <name evidence="3" type="ORF">BDV41DRAFT_254035</name>
</gene>
<feature type="domain" description="DUF6594" evidence="2">
    <location>
        <begin position="28"/>
        <end position="275"/>
    </location>
</feature>
<dbReference type="Pfam" id="PF20237">
    <property type="entry name" value="DUF6594"/>
    <property type="match status" value="1"/>
</dbReference>
<evidence type="ECO:0000256" key="1">
    <source>
        <dbReference type="SAM" id="Phobius"/>
    </source>
</evidence>
<dbReference type="EMBL" id="ML738323">
    <property type="protein sequence ID" value="KAE8313747.1"/>
    <property type="molecule type" value="Genomic_DNA"/>
</dbReference>
<evidence type="ECO:0000313" key="4">
    <source>
        <dbReference type="Proteomes" id="UP000325433"/>
    </source>
</evidence>
<keyword evidence="1" id="KW-0812">Transmembrane</keyword>
<accession>A0A5N6VYU1</accession>
<sequence>MPSQTTPLPFWEAQRPPVKKIEDYRAGYPRYTALLSSHSPYFLSRSFNRLRARVLLLKQDRLSLLEQKLDKLDQEEPCDLFLGRSRNDKNLERITTLAEIDSCLTDYDNYLERTRRTLALGPPSERDTQALQNWLDGTGMIAREERAYLAHSRDLVTLAPADDTAMTHLETWIEDQLIRYYRGFRKGRYHDTSTDTNVYIYSGPLIKRVAKALLLFVITMLLLAPVILCNITTSATLRVIIIMAFTISYLLILSILAKSRTIELIIAGATYATVLTVFLSNGS</sequence>
<evidence type="ECO:0000259" key="2">
    <source>
        <dbReference type="Pfam" id="PF20237"/>
    </source>
</evidence>
<feature type="transmembrane region" description="Helical" evidence="1">
    <location>
        <begin position="264"/>
        <end position="282"/>
    </location>
</feature>
<dbReference type="Proteomes" id="UP000325433">
    <property type="component" value="Unassembled WGS sequence"/>
</dbReference>
<name>A0A5N6VYU1_9EURO</name>
<keyword evidence="1" id="KW-0472">Membrane</keyword>
<keyword evidence="4" id="KW-1185">Reference proteome</keyword>
<organism evidence="3 4">
    <name type="scientific">Aspergillus transmontanensis</name>
    <dbReference type="NCBI Taxonomy" id="1034304"/>
    <lineage>
        <taxon>Eukaryota</taxon>
        <taxon>Fungi</taxon>
        <taxon>Dikarya</taxon>
        <taxon>Ascomycota</taxon>
        <taxon>Pezizomycotina</taxon>
        <taxon>Eurotiomycetes</taxon>
        <taxon>Eurotiomycetidae</taxon>
        <taxon>Eurotiales</taxon>
        <taxon>Aspergillaceae</taxon>
        <taxon>Aspergillus</taxon>
        <taxon>Aspergillus subgen. Circumdati</taxon>
    </lineage>
</organism>
<dbReference type="PANTHER" id="PTHR34502">
    <property type="entry name" value="DUF6594 DOMAIN-CONTAINING PROTEIN-RELATED"/>
    <property type="match status" value="1"/>
</dbReference>
<dbReference type="PANTHER" id="PTHR34502:SF3">
    <property type="entry name" value="DUF6594 DOMAIN-CONTAINING PROTEIN"/>
    <property type="match status" value="1"/>
</dbReference>
<feature type="transmembrane region" description="Helical" evidence="1">
    <location>
        <begin position="212"/>
        <end position="233"/>
    </location>
</feature>
<evidence type="ECO:0000313" key="3">
    <source>
        <dbReference type="EMBL" id="KAE8313747.1"/>
    </source>
</evidence>
<feature type="transmembrane region" description="Helical" evidence="1">
    <location>
        <begin position="239"/>
        <end position="257"/>
    </location>
</feature>
<keyword evidence="1" id="KW-1133">Transmembrane helix</keyword>
<protein>
    <recommendedName>
        <fullName evidence="2">DUF6594 domain-containing protein</fullName>
    </recommendedName>
</protein>
<dbReference type="InterPro" id="IPR046529">
    <property type="entry name" value="DUF6594"/>
</dbReference>
<dbReference type="AlphaFoldDB" id="A0A5N6VYU1"/>
<reference evidence="4" key="1">
    <citation type="submission" date="2019-04" db="EMBL/GenBank/DDBJ databases">
        <title>Friends and foes A comparative genomics studyof 23 Aspergillus species from section Flavi.</title>
        <authorList>
            <consortium name="DOE Joint Genome Institute"/>
            <person name="Kjaerbolling I."/>
            <person name="Vesth T."/>
            <person name="Frisvad J.C."/>
            <person name="Nybo J.L."/>
            <person name="Theobald S."/>
            <person name="Kildgaard S."/>
            <person name="Isbrandt T."/>
            <person name="Kuo A."/>
            <person name="Sato A."/>
            <person name="Lyhne E.K."/>
            <person name="Kogle M.E."/>
            <person name="Wiebenga A."/>
            <person name="Kun R.S."/>
            <person name="Lubbers R.J."/>
            <person name="Makela M.R."/>
            <person name="Barry K."/>
            <person name="Chovatia M."/>
            <person name="Clum A."/>
            <person name="Daum C."/>
            <person name="Haridas S."/>
            <person name="He G."/>
            <person name="LaButti K."/>
            <person name="Lipzen A."/>
            <person name="Mondo S."/>
            <person name="Riley R."/>
            <person name="Salamov A."/>
            <person name="Simmons B.A."/>
            <person name="Magnuson J.K."/>
            <person name="Henrissat B."/>
            <person name="Mortensen U.H."/>
            <person name="Larsen T.O."/>
            <person name="Devries R.P."/>
            <person name="Grigoriev I.V."/>
            <person name="Machida M."/>
            <person name="Baker S.E."/>
            <person name="Andersen M.R."/>
        </authorList>
    </citation>
    <scope>NUCLEOTIDE SEQUENCE [LARGE SCALE GENOMIC DNA]</scope>
    <source>
        <strain evidence="4">CBS 130015</strain>
    </source>
</reference>
<proteinExistence type="predicted"/>